<sequence>MKFEFEIDSVDSVTRAINALVTKGEEMADATGKHFWANNEEYIPVSSDEWEDYKWIRDDNYLPHDQGFWYSSSMQNC</sequence>
<evidence type="ECO:0000313" key="1">
    <source>
        <dbReference type="EMBL" id="QEG12619.1"/>
    </source>
</evidence>
<evidence type="ECO:0000313" key="2">
    <source>
        <dbReference type="Proteomes" id="UP000323544"/>
    </source>
</evidence>
<reference evidence="1 2" key="1">
    <citation type="submission" date="2019-04" db="EMBL/GenBank/DDBJ databases">
        <authorList>
            <person name="Potts E."/>
            <person name="Thurgood T.L."/>
            <person name="Sharma R."/>
            <person name="Urrea L."/>
            <person name="Arens D.K."/>
            <person name="Kruger J.L."/>
            <person name="Thompson D.W."/>
            <person name="Grose J.H."/>
        </authorList>
    </citation>
    <scope>NUCLEOTIDE SEQUENCE [LARGE SCALE GENOMIC DNA]</scope>
</reference>
<accession>A0A5B9NG24</accession>
<dbReference type="Proteomes" id="UP000323544">
    <property type="component" value="Segment"/>
</dbReference>
<organism evidence="1 2">
    <name type="scientific">Klebsiella phage vB_KpnM_Potts1</name>
    <dbReference type="NCBI Taxonomy" id="2591366"/>
    <lineage>
        <taxon>Viruses</taxon>
        <taxon>Duplodnaviria</taxon>
        <taxon>Heunggongvirae</taxon>
        <taxon>Uroviricota</taxon>
        <taxon>Caudoviricetes</taxon>
        <taxon>Marfavirus</taxon>
        <taxon>Marfavirus F48</taxon>
    </lineage>
</organism>
<proteinExistence type="predicted"/>
<name>A0A5B9NG24_9CAUD</name>
<gene>
    <name evidence="1" type="ORF">POTTS_7</name>
</gene>
<dbReference type="EMBL" id="MN013081">
    <property type="protein sequence ID" value="QEG12619.1"/>
    <property type="molecule type" value="Genomic_DNA"/>
</dbReference>
<protein>
    <submittedName>
        <fullName evidence="1">Uncharacterized protein</fullName>
    </submittedName>
</protein>